<dbReference type="AlphaFoldDB" id="A0A0C5VF42"/>
<proteinExistence type="predicted"/>
<organism evidence="1 2">
    <name type="scientific">Gynuella sunshinyii YC6258</name>
    <dbReference type="NCBI Taxonomy" id="1445510"/>
    <lineage>
        <taxon>Bacteria</taxon>
        <taxon>Pseudomonadati</taxon>
        <taxon>Pseudomonadota</taxon>
        <taxon>Gammaproteobacteria</taxon>
        <taxon>Oceanospirillales</taxon>
        <taxon>Saccharospirillaceae</taxon>
        <taxon>Gynuella</taxon>
    </lineage>
</organism>
<sequence>MKIHDLDTPATDSNVCYYSFPAGSPLPQSLFCGPNYLL</sequence>
<dbReference type="KEGG" id="gsn:YC6258_00711"/>
<evidence type="ECO:0000313" key="2">
    <source>
        <dbReference type="Proteomes" id="UP000032266"/>
    </source>
</evidence>
<protein>
    <submittedName>
        <fullName evidence="1">Uncharacterized protein</fullName>
    </submittedName>
</protein>
<name>A0A0C5VF42_9GAMM</name>
<evidence type="ECO:0000313" key="1">
    <source>
        <dbReference type="EMBL" id="AJQ92761.1"/>
    </source>
</evidence>
<reference evidence="1 2" key="1">
    <citation type="submission" date="2014-01" db="EMBL/GenBank/DDBJ databases">
        <title>Full genme sequencing of cellulolytic bacterium Gynuella sunshinyii YC6258T gen. nov., sp. nov.</title>
        <authorList>
            <person name="Khan H."/>
            <person name="Chung E.J."/>
            <person name="Chung Y.R."/>
        </authorList>
    </citation>
    <scope>NUCLEOTIDE SEQUENCE [LARGE SCALE GENOMIC DNA]</scope>
    <source>
        <strain evidence="1 2">YC6258</strain>
    </source>
</reference>
<dbReference type="HOGENOM" id="CLU_3328456_0_0_6"/>
<dbReference type="EMBL" id="CP007142">
    <property type="protein sequence ID" value="AJQ92761.1"/>
    <property type="molecule type" value="Genomic_DNA"/>
</dbReference>
<keyword evidence="2" id="KW-1185">Reference proteome</keyword>
<dbReference type="Proteomes" id="UP000032266">
    <property type="component" value="Chromosome"/>
</dbReference>
<accession>A0A0C5VF42</accession>
<gene>
    <name evidence="1" type="ORF">YC6258_00711</name>
</gene>